<comment type="similarity">
    <text evidence="1">Belongs to the isochorismatase family.</text>
</comment>
<reference evidence="11 12" key="1">
    <citation type="submission" date="2024-07" db="EMBL/GenBank/DDBJ databases">
        <title>Section-level genome sequencing and comparative genomics of Aspergillus sections Usti and Cavernicolus.</title>
        <authorList>
            <consortium name="Lawrence Berkeley National Laboratory"/>
            <person name="Nybo J.L."/>
            <person name="Vesth T.C."/>
            <person name="Theobald S."/>
            <person name="Frisvad J.C."/>
            <person name="Larsen T.O."/>
            <person name="Kjaerboelling I."/>
            <person name="Rothschild-Mancinelli K."/>
            <person name="Lyhne E.K."/>
            <person name="Kogle M.E."/>
            <person name="Barry K."/>
            <person name="Clum A."/>
            <person name="Na H."/>
            <person name="Ledsgaard L."/>
            <person name="Lin J."/>
            <person name="Lipzen A."/>
            <person name="Kuo A."/>
            <person name="Riley R."/>
            <person name="Mondo S."/>
            <person name="Labutti K."/>
            <person name="Haridas S."/>
            <person name="Pangalinan J."/>
            <person name="Salamov A.A."/>
            <person name="Simmons B.A."/>
            <person name="Magnuson J.K."/>
            <person name="Chen J."/>
            <person name="Drula E."/>
            <person name="Henrissat B."/>
            <person name="Wiebenga A."/>
            <person name="Lubbers R.J."/>
            <person name="Gomes A.C."/>
            <person name="Makela M.R."/>
            <person name="Stajich J."/>
            <person name="Grigoriev I.V."/>
            <person name="Mortensen U.H."/>
            <person name="De Vries R.P."/>
            <person name="Baker S.E."/>
            <person name="Andersen M.R."/>
        </authorList>
    </citation>
    <scope>NUCLEOTIDE SEQUENCE [LARGE SCALE GENOMIC DNA]</scope>
    <source>
        <strain evidence="11 12">CBS 588.65</strain>
    </source>
</reference>
<dbReference type="InterPro" id="IPR036380">
    <property type="entry name" value="Isochorismatase-like_sf"/>
</dbReference>
<dbReference type="PROSITE" id="PS00028">
    <property type="entry name" value="ZINC_FINGER_C2H2_1"/>
    <property type="match status" value="1"/>
</dbReference>
<dbReference type="InterPro" id="IPR013087">
    <property type="entry name" value="Znf_C2H2_type"/>
</dbReference>
<accession>A0ABR4HEP2</accession>
<dbReference type="SMART" id="SM00066">
    <property type="entry name" value="GAL4"/>
    <property type="match status" value="1"/>
</dbReference>
<evidence type="ECO:0000313" key="12">
    <source>
        <dbReference type="Proteomes" id="UP001610334"/>
    </source>
</evidence>
<dbReference type="EMBL" id="JBFXLT010000037">
    <property type="protein sequence ID" value="KAL2813872.1"/>
    <property type="molecule type" value="Genomic_DNA"/>
</dbReference>
<comment type="caution">
    <text evidence="11">The sequence shown here is derived from an EMBL/GenBank/DDBJ whole genome shotgun (WGS) entry which is preliminary data.</text>
</comment>
<protein>
    <submittedName>
        <fullName evidence="11">Isochorismatase family-domain-containing protein</fullName>
    </submittedName>
</protein>
<keyword evidence="8" id="KW-0862">Zinc</keyword>
<dbReference type="PROSITE" id="PS50157">
    <property type="entry name" value="ZINC_FINGER_C2H2_2"/>
    <property type="match status" value="1"/>
</dbReference>
<evidence type="ECO:0000256" key="5">
    <source>
        <dbReference type="ARBA" id="ARBA00023125"/>
    </source>
</evidence>
<proteinExistence type="inferred from homology"/>
<dbReference type="InterPro" id="IPR000868">
    <property type="entry name" value="Isochorismatase-like_dom"/>
</dbReference>
<evidence type="ECO:0000256" key="2">
    <source>
        <dbReference type="ARBA" id="ARBA00022723"/>
    </source>
</evidence>
<dbReference type="Proteomes" id="UP001610334">
    <property type="component" value="Unassembled WGS sequence"/>
</dbReference>
<dbReference type="Gene3D" id="3.30.160.60">
    <property type="entry name" value="Classic Zinc Finger"/>
    <property type="match status" value="1"/>
</dbReference>
<evidence type="ECO:0000256" key="6">
    <source>
        <dbReference type="ARBA" id="ARBA00023163"/>
    </source>
</evidence>
<keyword evidence="8" id="KW-0863">Zinc-finger</keyword>
<dbReference type="PANTHER" id="PTHR43540">
    <property type="entry name" value="PEROXYUREIDOACRYLATE/UREIDOACRYLATE AMIDOHYDROLASE-RELATED"/>
    <property type="match status" value="1"/>
</dbReference>
<keyword evidence="5" id="KW-0238">DNA-binding</keyword>
<name>A0ABR4HEP2_9EURO</name>
<dbReference type="PROSITE" id="PS00463">
    <property type="entry name" value="ZN2_CY6_FUNGAL_1"/>
    <property type="match status" value="1"/>
</dbReference>
<dbReference type="PANTHER" id="PTHR43540:SF15">
    <property type="entry name" value="BLR5631 PROTEIN"/>
    <property type="match status" value="1"/>
</dbReference>
<keyword evidence="3" id="KW-0378">Hydrolase</keyword>
<evidence type="ECO:0000259" key="9">
    <source>
        <dbReference type="PROSITE" id="PS50048"/>
    </source>
</evidence>
<gene>
    <name evidence="11" type="ORF">BJX63DRAFT_421068</name>
</gene>
<evidence type="ECO:0000256" key="4">
    <source>
        <dbReference type="ARBA" id="ARBA00023015"/>
    </source>
</evidence>
<feature type="domain" description="C2H2-type" evidence="10">
    <location>
        <begin position="9"/>
        <end position="38"/>
    </location>
</feature>
<evidence type="ECO:0000256" key="8">
    <source>
        <dbReference type="PROSITE-ProRule" id="PRU00042"/>
    </source>
</evidence>
<evidence type="ECO:0000256" key="3">
    <source>
        <dbReference type="ARBA" id="ARBA00022801"/>
    </source>
</evidence>
<dbReference type="InterPro" id="IPR001138">
    <property type="entry name" value="Zn2Cys6_DnaBD"/>
</dbReference>
<dbReference type="Gene3D" id="3.40.50.850">
    <property type="entry name" value="Isochorismatase-like"/>
    <property type="match status" value="1"/>
</dbReference>
<evidence type="ECO:0000256" key="7">
    <source>
        <dbReference type="ARBA" id="ARBA00023242"/>
    </source>
</evidence>
<evidence type="ECO:0000256" key="1">
    <source>
        <dbReference type="ARBA" id="ARBA00006336"/>
    </source>
</evidence>
<organism evidence="11 12">
    <name type="scientific">Aspergillus granulosus</name>
    <dbReference type="NCBI Taxonomy" id="176169"/>
    <lineage>
        <taxon>Eukaryota</taxon>
        <taxon>Fungi</taxon>
        <taxon>Dikarya</taxon>
        <taxon>Ascomycota</taxon>
        <taxon>Pezizomycotina</taxon>
        <taxon>Eurotiomycetes</taxon>
        <taxon>Eurotiomycetidae</taxon>
        <taxon>Eurotiales</taxon>
        <taxon>Aspergillaceae</taxon>
        <taxon>Aspergillus</taxon>
        <taxon>Aspergillus subgen. Nidulantes</taxon>
    </lineage>
</organism>
<dbReference type="InterPro" id="IPR050272">
    <property type="entry name" value="Isochorismatase-like_hydrls"/>
</dbReference>
<evidence type="ECO:0000259" key="10">
    <source>
        <dbReference type="PROSITE" id="PS50157"/>
    </source>
</evidence>
<dbReference type="Pfam" id="PF00857">
    <property type="entry name" value="Isochorismatase"/>
    <property type="match status" value="1"/>
</dbReference>
<dbReference type="SUPFAM" id="SSF52499">
    <property type="entry name" value="Isochorismatase-like hydrolases"/>
    <property type="match status" value="1"/>
</dbReference>
<dbReference type="InterPro" id="IPR036864">
    <property type="entry name" value="Zn2-C6_fun-type_DNA-bd_sf"/>
</dbReference>
<keyword evidence="12" id="KW-1185">Reference proteome</keyword>
<keyword evidence="7" id="KW-0539">Nucleus</keyword>
<dbReference type="PROSITE" id="PS50048">
    <property type="entry name" value="ZN2_CY6_FUNGAL_2"/>
    <property type="match status" value="1"/>
</dbReference>
<dbReference type="Gene3D" id="4.10.240.10">
    <property type="entry name" value="Zn(2)-C6 fungal-type DNA-binding domain"/>
    <property type="match status" value="1"/>
</dbReference>
<sequence>MSTLSAKLFYCQYPGCTSSYRRREHLSRHKAQHHGGRISAWRLLTARSDTLRRHVRHDHAGAELDSTRAAQACEGCRTAKVRCRGGPPCDQCRLRKRECIFNPSTSNALQSEAALSHDETAEQGEVDDIEVESDNASARSNDKIQHYVQLYFMHFHRHWPILHQHTFDIAHEPPFLVQAVIMVGLWVSGTESCREAAIELHSKLGCTIQEQRDGNEEGIPASRWPIATYQGILIYLLFSLISSQIPVGSLDLTLSLAASDRQILYALTETCLRNNIFYYPRMLERYLGVDDITCIWVGVEEIKRLGLALYKICRLCGRLLRLSDLQLPVPDSAHFWNAKSNAELSQLLYIDAEARVAKLDGSQETNWISNFGTLIEGKPNFIIFNRTSTMSSAKSFRQIIGVPPSTATTTDSTLIIIDAQNEYASGHLKVENVEQSRKVIADLLTRYRKTGSAKNIVHVVHQVPQGAPVFTPGTPLADEFAELTPKEGEKVITKNYPSSFAHTELHGYLQGLEDVGKKIVLVGYMAHVCISTTARVGAELGYDVLVVRDAVGDRHIPGVEAGQLVEVALNEVGDAFGTVVSAAEIQG</sequence>
<dbReference type="CDD" id="cd12148">
    <property type="entry name" value="fungal_TF_MHR"/>
    <property type="match status" value="1"/>
</dbReference>
<keyword evidence="4" id="KW-0805">Transcription regulation</keyword>
<keyword evidence="6" id="KW-0804">Transcription</keyword>
<dbReference type="CDD" id="cd00067">
    <property type="entry name" value="GAL4"/>
    <property type="match status" value="1"/>
</dbReference>
<evidence type="ECO:0000313" key="11">
    <source>
        <dbReference type="EMBL" id="KAL2813872.1"/>
    </source>
</evidence>
<dbReference type="Pfam" id="PF04082">
    <property type="entry name" value="Fungal_trans"/>
    <property type="match status" value="1"/>
</dbReference>
<feature type="domain" description="Zn(2)-C6 fungal-type" evidence="9">
    <location>
        <begin position="72"/>
        <end position="101"/>
    </location>
</feature>
<dbReference type="InterPro" id="IPR007219">
    <property type="entry name" value="XnlR_reg_dom"/>
</dbReference>
<dbReference type="Pfam" id="PF00172">
    <property type="entry name" value="Zn_clus"/>
    <property type="match status" value="1"/>
</dbReference>
<keyword evidence="2" id="KW-0479">Metal-binding</keyword>
<dbReference type="SUPFAM" id="SSF57701">
    <property type="entry name" value="Zn2/Cys6 DNA-binding domain"/>
    <property type="match status" value="1"/>
</dbReference>